<evidence type="ECO:0000259" key="1">
    <source>
        <dbReference type="Pfam" id="PF07883"/>
    </source>
</evidence>
<dbReference type="RefSeq" id="WP_204662306.1">
    <property type="nucleotide sequence ID" value="NZ_CP056775.1"/>
</dbReference>
<dbReference type="PANTHER" id="PTHR36440">
    <property type="entry name" value="PUTATIVE (AFU_ORTHOLOGUE AFUA_8G07350)-RELATED"/>
    <property type="match status" value="1"/>
</dbReference>
<dbReference type="InterPro" id="IPR014710">
    <property type="entry name" value="RmlC-like_jellyroll"/>
</dbReference>
<accession>A0ABX7I3V4</accession>
<keyword evidence="3" id="KW-1185">Reference proteome</keyword>
<feature type="domain" description="Cupin type-2" evidence="1">
    <location>
        <begin position="80"/>
        <end position="137"/>
    </location>
</feature>
<proteinExistence type="predicted"/>
<dbReference type="PANTHER" id="PTHR36440:SF1">
    <property type="entry name" value="PUTATIVE (AFU_ORTHOLOGUE AFUA_8G07350)-RELATED"/>
    <property type="match status" value="1"/>
</dbReference>
<dbReference type="Proteomes" id="UP000612680">
    <property type="component" value="Chromosome"/>
</dbReference>
<gene>
    <name evidence="2" type="ORF">HWI92_07525</name>
</gene>
<name>A0ABX7I3V4_9BACT</name>
<dbReference type="Pfam" id="PF07883">
    <property type="entry name" value="Cupin_2"/>
    <property type="match status" value="1"/>
</dbReference>
<dbReference type="InterPro" id="IPR011051">
    <property type="entry name" value="RmlC_Cupin_sf"/>
</dbReference>
<dbReference type="InterPro" id="IPR053146">
    <property type="entry name" value="QDO-like"/>
</dbReference>
<reference evidence="2 3" key="1">
    <citation type="submission" date="2020-06" db="EMBL/GenBank/DDBJ databases">
        <title>Dyadobacter sandarakinus sp. nov., isolated from the soil of the Arctic Yellow River Station.</title>
        <authorList>
            <person name="Zhang Y."/>
            <person name="Peng F."/>
        </authorList>
    </citation>
    <scope>NUCLEOTIDE SEQUENCE [LARGE SCALE GENOMIC DNA]</scope>
    <source>
        <strain evidence="2 3">Q3-56</strain>
    </source>
</reference>
<evidence type="ECO:0000313" key="3">
    <source>
        <dbReference type="Proteomes" id="UP000612680"/>
    </source>
</evidence>
<protein>
    <submittedName>
        <fullName evidence="2">Cupin domain-containing protein</fullName>
    </submittedName>
</protein>
<dbReference type="InterPro" id="IPR013096">
    <property type="entry name" value="Cupin_2"/>
</dbReference>
<evidence type="ECO:0000313" key="2">
    <source>
        <dbReference type="EMBL" id="QRR00766.1"/>
    </source>
</evidence>
<dbReference type="EMBL" id="CP056775">
    <property type="protein sequence ID" value="QRR00766.1"/>
    <property type="molecule type" value="Genomic_DNA"/>
</dbReference>
<organism evidence="2 3">
    <name type="scientific">Dyadobacter sandarakinus</name>
    <dbReference type="NCBI Taxonomy" id="2747268"/>
    <lineage>
        <taxon>Bacteria</taxon>
        <taxon>Pseudomonadati</taxon>
        <taxon>Bacteroidota</taxon>
        <taxon>Cytophagia</taxon>
        <taxon>Cytophagales</taxon>
        <taxon>Spirosomataceae</taxon>
        <taxon>Dyadobacter</taxon>
    </lineage>
</organism>
<dbReference type="SUPFAM" id="SSF51182">
    <property type="entry name" value="RmlC-like cupins"/>
    <property type="match status" value="1"/>
</dbReference>
<dbReference type="Gene3D" id="2.60.120.10">
    <property type="entry name" value="Jelly Rolls"/>
    <property type="match status" value="1"/>
</dbReference>
<sequence>MKRHAFIGSLAGVALCPAVVWGKVASLAAEIGKAFKTKAGEGRKYGHIQLKGVNANVLDIKISGSDTNGGLAMFEQTSLSQGRGTPLHVHPAQDEVFYVIEGAYEFLVGKERFSLTVGESIFLPRQVPHAWTQASPKGKMLVTLQPAGKLENFFTQMAALDHEPSQEEVAKIFEANEMKVVGPPLKI</sequence>